<name>E4N5T9_KITSK</name>
<dbReference type="RefSeq" id="WP_014133889.1">
    <property type="nucleotide sequence ID" value="NC_016109.1"/>
</dbReference>
<dbReference type="PATRIC" id="fig|452652.3.peg.716"/>
<accession>E4N5T9</accession>
<keyword evidence="3" id="KW-1185">Reference proteome</keyword>
<dbReference type="PROSITE" id="PS51318">
    <property type="entry name" value="TAT"/>
    <property type="match status" value="1"/>
</dbReference>
<dbReference type="EMBL" id="AP010968">
    <property type="protein sequence ID" value="BAJ26570.1"/>
    <property type="molecule type" value="Genomic_DNA"/>
</dbReference>
<sequence>MPLHRTAGRRLAASTLALGLLSAALAATTAAAPPAAAAPVPAGYPVPAALNASGSFSDSFALPSASAAGPMYGLNVGLGQRQQGGTARDIGYTRLSGSWDGSPAPASGYVRVGQAATPNRLAFMTGLSAIMLDAPVIADESGHYTVSTVVDPMTGDTSSANWASISLARSHRSSGYVTSNDVDLGLTVSSNGNLSLFHKGMSVGEVPFWSGHVAPGPGGAFDVTVDVSTGADRLVRLTVNGTPFSAVAPADVTRWPSSAYLYLGAYDPTDASPTTFGNGAGRGLTVSRVDTTATSGPHPFVDTFDGVPGGAADNGLNGELSARQPALVSANYSLVSGAPGLPVSPPAGAAKVNGAGQPNRLALSGGSAASGGNAAVRLNKPATADLDSGTYTVSAALTPVVGSSSSADWASLVLSGSSASTGWVEGADAALGLRVRADGRLQLFQGGTALWTSERSVPAAETYRVSVAVRPGPARTATVTVNGTAFPVDSPADLPRDGYLLLGTHQSAAGQVTAVDDLRVSMLGGLDYYGYFDTWDPDNNPNSVNHLPEVQPWTNFSQFIRQDPGSGFLDYCLPQACVLDVGNLVWDNSVWGQGSPLPDTPARLAALRQKIDGNLGKVGLIYMVDEPSGYAMDLAAQNTAIGQITHEFPGKGIGLTLVASELNTPEKVPAGVELVGYDEYCVGRARTAANVVKLKAKLASPDQHLFLIPETNPAGVGQPVADGCWTSTDATIAAGNLNYRAIAAADPRITYLMNFRWIGQAQYTGSPKTVAAQQSIGRAVIGATNTARPSGPAGYDPATGAFTAYGRGGEPLGTANLGAGGLGMTSGDVLLSGHWNGPGTDTLGYYRPSTRQFFLSDDNATVARVITYGNTGDVPLVGDWDGTGRTTIGVYRPDDQHFYLSNDNATPAYSPKFGNPGDVPLVGNWSGTGRSTVAIYRPSTQEFFMSFSNTAPVPNRGAKYGNPGDLPVKGDWDASGTDGIGVYRPSDQTLYAGDDDAVNIFSRKLGTASGLRPLTGNWG</sequence>
<dbReference type="InterPro" id="IPR006311">
    <property type="entry name" value="TAT_signal"/>
</dbReference>
<dbReference type="Proteomes" id="UP000007076">
    <property type="component" value="Chromosome"/>
</dbReference>
<evidence type="ECO:0000313" key="3">
    <source>
        <dbReference type="Proteomes" id="UP000007076"/>
    </source>
</evidence>
<keyword evidence="1" id="KW-0732">Signal</keyword>
<organism evidence="2 3">
    <name type="scientific">Kitasatospora setae (strain ATCC 33774 / DSM 43861 / JCM 3304 / KCC A-0304 / NBRC 14216 / KM-6054)</name>
    <name type="common">Streptomyces setae</name>
    <dbReference type="NCBI Taxonomy" id="452652"/>
    <lineage>
        <taxon>Bacteria</taxon>
        <taxon>Bacillati</taxon>
        <taxon>Actinomycetota</taxon>
        <taxon>Actinomycetes</taxon>
        <taxon>Kitasatosporales</taxon>
        <taxon>Streptomycetaceae</taxon>
        <taxon>Kitasatospora</taxon>
    </lineage>
</organism>
<dbReference type="STRING" id="452652.KSE_07300"/>
<evidence type="ECO:0000256" key="1">
    <source>
        <dbReference type="SAM" id="SignalP"/>
    </source>
</evidence>
<feature type="signal peptide" evidence="1">
    <location>
        <begin position="1"/>
        <end position="26"/>
    </location>
</feature>
<feature type="chain" id="PRO_5003186379" evidence="1">
    <location>
        <begin position="27"/>
        <end position="1019"/>
    </location>
</feature>
<protein>
    <submittedName>
        <fullName evidence="2">Uncharacterized protein</fullName>
    </submittedName>
</protein>
<gene>
    <name evidence="2" type="ordered locus">KSE_07300</name>
</gene>
<evidence type="ECO:0000313" key="2">
    <source>
        <dbReference type="EMBL" id="BAJ26570.1"/>
    </source>
</evidence>
<dbReference type="AlphaFoldDB" id="E4N5T9"/>
<reference evidence="2 3" key="1">
    <citation type="journal article" date="2010" name="DNA Res.">
        <title>Genome sequence of Kitasatospora setae NBRC 14216T: an evolutionary snapshot of the family Streptomycetaceae.</title>
        <authorList>
            <person name="Ichikawa N."/>
            <person name="Oguchi A."/>
            <person name="Ikeda H."/>
            <person name="Ishikawa J."/>
            <person name="Kitani S."/>
            <person name="Watanabe Y."/>
            <person name="Nakamura S."/>
            <person name="Katano Y."/>
            <person name="Kishi E."/>
            <person name="Sasagawa M."/>
            <person name="Ankai A."/>
            <person name="Fukui S."/>
            <person name="Hashimoto Y."/>
            <person name="Kamata S."/>
            <person name="Otoguro M."/>
            <person name="Tanikawa S."/>
            <person name="Nihira T."/>
            <person name="Horinouchi S."/>
            <person name="Ohnishi Y."/>
            <person name="Hayakawa M."/>
            <person name="Kuzuyama T."/>
            <person name="Arisawa A."/>
            <person name="Nomoto F."/>
            <person name="Miura H."/>
            <person name="Takahashi Y."/>
            <person name="Fujita N."/>
        </authorList>
    </citation>
    <scope>NUCLEOTIDE SEQUENCE [LARGE SCALE GENOMIC DNA]</scope>
    <source>
        <strain evidence="3">ATCC 33774 / DSM 43861 / JCM 3304 / KCC A-0304 / NBRC 14216 / KM-6054</strain>
    </source>
</reference>
<dbReference type="eggNOG" id="COG5640">
    <property type="taxonomic scope" value="Bacteria"/>
</dbReference>
<dbReference type="KEGG" id="ksk:KSE_07300"/>
<proteinExistence type="predicted"/>
<dbReference type="HOGENOM" id="CLU_296259_0_0_11"/>